<gene>
    <name evidence="4" type="ORF">C2G38_2033628</name>
</gene>
<name>A0A397VR39_9GLOM</name>
<dbReference type="OrthoDB" id="2449782at2759"/>
<keyword evidence="1" id="KW-0863">Zinc-finger</keyword>
<dbReference type="InterPro" id="IPR001878">
    <property type="entry name" value="Znf_CCHC"/>
</dbReference>
<proteinExistence type="predicted"/>
<dbReference type="Gene3D" id="4.10.60.10">
    <property type="entry name" value="Zinc finger, CCHC-type"/>
    <property type="match status" value="1"/>
</dbReference>
<organism evidence="4 5">
    <name type="scientific">Gigaspora rosea</name>
    <dbReference type="NCBI Taxonomy" id="44941"/>
    <lineage>
        <taxon>Eukaryota</taxon>
        <taxon>Fungi</taxon>
        <taxon>Fungi incertae sedis</taxon>
        <taxon>Mucoromycota</taxon>
        <taxon>Glomeromycotina</taxon>
        <taxon>Glomeromycetes</taxon>
        <taxon>Diversisporales</taxon>
        <taxon>Gigasporaceae</taxon>
        <taxon>Gigaspora</taxon>
    </lineage>
</organism>
<reference evidence="4 5" key="1">
    <citation type="submission" date="2018-06" db="EMBL/GenBank/DDBJ databases">
        <title>Comparative genomics reveals the genomic features of Rhizophagus irregularis, R. cerebriforme, R. diaphanum and Gigaspora rosea, and their symbiotic lifestyle signature.</title>
        <authorList>
            <person name="Morin E."/>
            <person name="San Clemente H."/>
            <person name="Chen E.C.H."/>
            <person name="De La Providencia I."/>
            <person name="Hainaut M."/>
            <person name="Kuo A."/>
            <person name="Kohler A."/>
            <person name="Murat C."/>
            <person name="Tang N."/>
            <person name="Roy S."/>
            <person name="Loubradou J."/>
            <person name="Henrissat B."/>
            <person name="Grigoriev I.V."/>
            <person name="Corradi N."/>
            <person name="Roux C."/>
            <person name="Martin F.M."/>
        </authorList>
    </citation>
    <scope>NUCLEOTIDE SEQUENCE [LARGE SCALE GENOMIC DNA]</scope>
    <source>
        <strain evidence="4 5">DAOM 194757</strain>
    </source>
</reference>
<feature type="region of interest" description="Disordered" evidence="2">
    <location>
        <begin position="93"/>
        <end position="128"/>
    </location>
</feature>
<evidence type="ECO:0000256" key="2">
    <source>
        <dbReference type="SAM" id="MobiDB-lite"/>
    </source>
</evidence>
<comment type="caution">
    <text evidence="4">The sequence shown here is derived from an EMBL/GenBank/DDBJ whole genome shotgun (WGS) entry which is preliminary data.</text>
</comment>
<dbReference type="GO" id="GO:0008270">
    <property type="term" value="F:zinc ion binding"/>
    <property type="evidence" value="ECO:0007669"/>
    <property type="project" value="UniProtKB-KW"/>
</dbReference>
<evidence type="ECO:0000313" key="5">
    <source>
        <dbReference type="Proteomes" id="UP000266673"/>
    </source>
</evidence>
<dbReference type="SUPFAM" id="SSF57756">
    <property type="entry name" value="Retrovirus zinc finger-like domains"/>
    <property type="match status" value="1"/>
</dbReference>
<feature type="region of interest" description="Disordered" evidence="2">
    <location>
        <begin position="148"/>
        <end position="172"/>
    </location>
</feature>
<feature type="compositionally biased region" description="Basic and acidic residues" evidence="2">
    <location>
        <begin position="151"/>
        <end position="172"/>
    </location>
</feature>
<keyword evidence="5" id="KW-1185">Reference proteome</keyword>
<evidence type="ECO:0000256" key="1">
    <source>
        <dbReference type="PROSITE-ProRule" id="PRU00047"/>
    </source>
</evidence>
<evidence type="ECO:0000259" key="3">
    <source>
        <dbReference type="PROSITE" id="PS50158"/>
    </source>
</evidence>
<feature type="domain" description="CCHC-type" evidence="3">
    <location>
        <begin position="82"/>
        <end position="97"/>
    </location>
</feature>
<evidence type="ECO:0000313" key="4">
    <source>
        <dbReference type="EMBL" id="RIB22393.1"/>
    </source>
</evidence>
<protein>
    <recommendedName>
        <fullName evidence="3">CCHC-type domain-containing protein</fullName>
    </recommendedName>
</protein>
<dbReference type="GO" id="GO:0003676">
    <property type="term" value="F:nucleic acid binding"/>
    <property type="evidence" value="ECO:0007669"/>
    <property type="project" value="InterPro"/>
</dbReference>
<keyword evidence="1" id="KW-0479">Metal-binding</keyword>
<feature type="compositionally biased region" description="Basic and acidic residues" evidence="2">
    <location>
        <begin position="108"/>
        <end position="126"/>
    </location>
</feature>
<dbReference type="EMBL" id="QKWP01000311">
    <property type="protein sequence ID" value="RIB22393.1"/>
    <property type="molecule type" value="Genomic_DNA"/>
</dbReference>
<sequence>MDRFLDVDNNNEPNSSEGRENDFQQQIRQLPILTNLIEDPVKKLTLLMEELVVSVKNNNSKNRETYNENRGSFRGNRSKVTCFACRRKGHVSWECPDRNQDSGQRLNNNERQRPEERNMNNDKSRPTVDVPRAQAMLAQLLKIYAAKRRKGNDSEATEVKTPELSKEESKDSIHKERKVIAKKRKTKPIEPLITSNIQPYSVMTDLQNKKADITYAQLVQIAPNIRKEITKIT</sequence>
<keyword evidence="1" id="KW-0862">Zinc</keyword>
<dbReference type="InterPro" id="IPR036875">
    <property type="entry name" value="Znf_CCHC_sf"/>
</dbReference>
<dbReference type="AlphaFoldDB" id="A0A397VR39"/>
<feature type="region of interest" description="Disordered" evidence="2">
    <location>
        <begin position="1"/>
        <end position="22"/>
    </location>
</feature>
<dbReference type="Proteomes" id="UP000266673">
    <property type="component" value="Unassembled WGS sequence"/>
</dbReference>
<accession>A0A397VR39</accession>
<dbReference type="PROSITE" id="PS50158">
    <property type="entry name" value="ZF_CCHC"/>
    <property type="match status" value="1"/>
</dbReference>